<dbReference type="Pfam" id="PF03861">
    <property type="entry name" value="ANTAR"/>
    <property type="match status" value="1"/>
</dbReference>
<dbReference type="InterPro" id="IPR005561">
    <property type="entry name" value="ANTAR"/>
</dbReference>
<gene>
    <name evidence="3" type="ORF">QNN03_18400</name>
</gene>
<dbReference type="EMBL" id="JASJUS010000016">
    <property type="protein sequence ID" value="MDL2078408.1"/>
    <property type="molecule type" value="Genomic_DNA"/>
</dbReference>
<dbReference type="PANTHER" id="PTHR33495:SF2">
    <property type="entry name" value="ANTI-SIGMA FACTOR ANTAGONIST TM_1081-RELATED"/>
    <property type="match status" value="1"/>
</dbReference>
<evidence type="ECO:0000259" key="1">
    <source>
        <dbReference type="PROSITE" id="PS50801"/>
    </source>
</evidence>
<dbReference type="RefSeq" id="WP_285433725.1">
    <property type="nucleotide sequence ID" value="NZ_JASJUS010000016.1"/>
</dbReference>
<evidence type="ECO:0000259" key="2">
    <source>
        <dbReference type="PROSITE" id="PS50921"/>
    </source>
</evidence>
<dbReference type="InterPro" id="IPR058548">
    <property type="entry name" value="MlaB-like_STAS"/>
</dbReference>
<dbReference type="Gene3D" id="3.30.750.24">
    <property type="entry name" value="STAS domain"/>
    <property type="match status" value="1"/>
</dbReference>
<dbReference type="PROSITE" id="PS50801">
    <property type="entry name" value="STAS"/>
    <property type="match status" value="1"/>
</dbReference>
<dbReference type="InterPro" id="IPR002645">
    <property type="entry name" value="STAS_dom"/>
</dbReference>
<protein>
    <submittedName>
        <fullName evidence="3">ANTAR domain-containing protein</fullName>
    </submittedName>
</protein>
<comment type="caution">
    <text evidence="3">The sequence shown here is derived from an EMBL/GenBank/DDBJ whole genome shotgun (WGS) entry which is preliminary data.</text>
</comment>
<dbReference type="Proteomes" id="UP001241926">
    <property type="component" value="Unassembled WGS sequence"/>
</dbReference>
<dbReference type="InterPro" id="IPR036513">
    <property type="entry name" value="STAS_dom_sf"/>
</dbReference>
<reference evidence="3 4" key="1">
    <citation type="submission" date="2023-05" db="EMBL/GenBank/DDBJ databases">
        <title>Streptomyces fuscus sp. nov., a brown-black pigment producing actinomyces isolated from dry sand of Sea duck farm.</title>
        <authorList>
            <person name="Xie J."/>
            <person name="Shen N."/>
        </authorList>
    </citation>
    <scope>NUCLEOTIDE SEQUENCE [LARGE SCALE GENOMIC DNA]</scope>
    <source>
        <strain evidence="3 4">GXMU-J15</strain>
    </source>
</reference>
<sequence length="227" mass="24479">MTEAASTVRSSCAADIGVQPDGDRMTVIVRGELDLEGAPELERVLRAALGRSVRGVDLDLSGVEFWDCSALNILLGLRERALRDGMALLVRSAGPVAERLLNLTGTYSLFAPADEDDESVPSAPDEIEDESMLQDLRIEVVQLRRAMQTRPTIDLARGILMASFGLRPEDAWEVLVMASQNTNTKLHNLASDLVGTVSGEALNESVQKQLSAAVAKVTSERAEMCAN</sequence>
<evidence type="ECO:0000313" key="4">
    <source>
        <dbReference type="Proteomes" id="UP001241926"/>
    </source>
</evidence>
<evidence type="ECO:0000313" key="3">
    <source>
        <dbReference type="EMBL" id="MDL2078408.1"/>
    </source>
</evidence>
<dbReference type="Pfam" id="PF13466">
    <property type="entry name" value="STAS_2"/>
    <property type="match status" value="1"/>
</dbReference>
<organism evidence="3 4">
    <name type="scientific">Streptomyces fuscus</name>
    <dbReference type="NCBI Taxonomy" id="3048495"/>
    <lineage>
        <taxon>Bacteria</taxon>
        <taxon>Bacillati</taxon>
        <taxon>Actinomycetota</taxon>
        <taxon>Actinomycetes</taxon>
        <taxon>Kitasatosporales</taxon>
        <taxon>Streptomycetaceae</taxon>
        <taxon>Streptomyces</taxon>
    </lineage>
</organism>
<dbReference type="InterPro" id="IPR036388">
    <property type="entry name" value="WH-like_DNA-bd_sf"/>
</dbReference>
<name>A0ABT7J0P1_9ACTN</name>
<dbReference type="CDD" id="cd07043">
    <property type="entry name" value="STAS_anti-anti-sigma_factors"/>
    <property type="match status" value="1"/>
</dbReference>
<dbReference type="SMART" id="SM01012">
    <property type="entry name" value="ANTAR"/>
    <property type="match status" value="1"/>
</dbReference>
<keyword evidence="4" id="KW-1185">Reference proteome</keyword>
<feature type="domain" description="STAS" evidence="1">
    <location>
        <begin position="14"/>
        <end position="127"/>
    </location>
</feature>
<accession>A0ABT7J0P1</accession>
<proteinExistence type="predicted"/>
<dbReference type="SUPFAM" id="SSF52091">
    <property type="entry name" value="SpoIIaa-like"/>
    <property type="match status" value="1"/>
</dbReference>
<dbReference type="PANTHER" id="PTHR33495">
    <property type="entry name" value="ANTI-SIGMA FACTOR ANTAGONIST TM_1081-RELATED-RELATED"/>
    <property type="match status" value="1"/>
</dbReference>
<dbReference type="PROSITE" id="PS50921">
    <property type="entry name" value="ANTAR"/>
    <property type="match status" value="1"/>
</dbReference>
<dbReference type="SUPFAM" id="SSF52172">
    <property type="entry name" value="CheY-like"/>
    <property type="match status" value="1"/>
</dbReference>
<feature type="domain" description="ANTAR" evidence="2">
    <location>
        <begin position="133"/>
        <end position="194"/>
    </location>
</feature>
<dbReference type="Gene3D" id="1.10.10.10">
    <property type="entry name" value="Winged helix-like DNA-binding domain superfamily/Winged helix DNA-binding domain"/>
    <property type="match status" value="1"/>
</dbReference>
<dbReference type="InterPro" id="IPR011006">
    <property type="entry name" value="CheY-like_superfamily"/>
</dbReference>